<dbReference type="PANTHER" id="PTHR10133">
    <property type="entry name" value="DNA POLYMERASE I"/>
    <property type="match status" value="1"/>
</dbReference>
<evidence type="ECO:0000256" key="2">
    <source>
        <dbReference type="ARBA" id="ARBA00012417"/>
    </source>
</evidence>
<comment type="catalytic activity">
    <reaction evidence="4">
        <text>DNA(n) + a 2'-deoxyribonucleoside 5'-triphosphate = DNA(n+1) + diphosphate</text>
        <dbReference type="Rhea" id="RHEA:22508"/>
        <dbReference type="Rhea" id="RHEA-COMP:17339"/>
        <dbReference type="Rhea" id="RHEA-COMP:17340"/>
        <dbReference type="ChEBI" id="CHEBI:33019"/>
        <dbReference type="ChEBI" id="CHEBI:61560"/>
        <dbReference type="ChEBI" id="CHEBI:173112"/>
        <dbReference type="EC" id="2.7.7.7"/>
    </reaction>
</comment>
<accession>A0A6P2CZN9</accession>
<proteinExistence type="inferred from homology"/>
<evidence type="ECO:0000256" key="3">
    <source>
        <dbReference type="ARBA" id="ARBA00022705"/>
    </source>
</evidence>
<dbReference type="InterPro" id="IPR043502">
    <property type="entry name" value="DNA/RNA_pol_sf"/>
</dbReference>
<protein>
    <recommendedName>
        <fullName evidence="2">DNA-directed DNA polymerase</fullName>
        <ecNumber evidence="2">2.7.7.7</ecNumber>
    </recommendedName>
</protein>
<evidence type="ECO:0000256" key="4">
    <source>
        <dbReference type="ARBA" id="ARBA00049244"/>
    </source>
</evidence>
<evidence type="ECO:0000256" key="1">
    <source>
        <dbReference type="ARBA" id="ARBA00007705"/>
    </source>
</evidence>
<evidence type="ECO:0000259" key="5">
    <source>
        <dbReference type="SMART" id="SM00482"/>
    </source>
</evidence>
<dbReference type="Pfam" id="PF00476">
    <property type="entry name" value="DNA_pol_A"/>
    <property type="match status" value="1"/>
</dbReference>
<keyword evidence="7" id="KW-1185">Reference proteome</keyword>
<keyword evidence="3" id="KW-0235">DNA replication</keyword>
<feature type="domain" description="DNA-directed DNA polymerase family A palm" evidence="5">
    <location>
        <begin position="326"/>
        <end position="517"/>
    </location>
</feature>
<dbReference type="Gene3D" id="3.30.420.10">
    <property type="entry name" value="Ribonuclease H-like superfamily/Ribonuclease H"/>
    <property type="match status" value="1"/>
</dbReference>
<evidence type="ECO:0000313" key="7">
    <source>
        <dbReference type="Proteomes" id="UP000464178"/>
    </source>
</evidence>
<gene>
    <name evidence="6" type="ORF">SOIL9_34010</name>
</gene>
<dbReference type="GO" id="GO:0006302">
    <property type="term" value="P:double-strand break repair"/>
    <property type="evidence" value="ECO:0007669"/>
    <property type="project" value="TreeGrafter"/>
</dbReference>
<dbReference type="RefSeq" id="WP_162668868.1">
    <property type="nucleotide sequence ID" value="NZ_LR593886.1"/>
</dbReference>
<name>A0A6P2CZN9_9BACT</name>
<dbReference type="GO" id="GO:0006261">
    <property type="term" value="P:DNA-templated DNA replication"/>
    <property type="evidence" value="ECO:0007669"/>
    <property type="project" value="InterPro"/>
</dbReference>
<reference evidence="6 7" key="1">
    <citation type="submission" date="2019-05" db="EMBL/GenBank/DDBJ databases">
        <authorList>
            <consortium name="Science for Life Laboratories"/>
        </authorList>
    </citation>
    <scope>NUCLEOTIDE SEQUENCE [LARGE SCALE GENOMIC DNA]</scope>
    <source>
        <strain evidence="6">Soil9</strain>
    </source>
</reference>
<dbReference type="PANTHER" id="PTHR10133:SF27">
    <property type="entry name" value="DNA POLYMERASE NU"/>
    <property type="match status" value="1"/>
</dbReference>
<dbReference type="EMBL" id="LR593886">
    <property type="protein sequence ID" value="VTR94313.1"/>
    <property type="molecule type" value="Genomic_DNA"/>
</dbReference>
<dbReference type="GO" id="GO:0003677">
    <property type="term" value="F:DNA binding"/>
    <property type="evidence" value="ECO:0007669"/>
    <property type="project" value="InterPro"/>
</dbReference>
<dbReference type="SUPFAM" id="SSF56672">
    <property type="entry name" value="DNA/RNA polymerases"/>
    <property type="match status" value="1"/>
</dbReference>
<dbReference type="SUPFAM" id="SSF53098">
    <property type="entry name" value="Ribonuclease H-like"/>
    <property type="match status" value="1"/>
</dbReference>
<dbReference type="GO" id="GO:0003887">
    <property type="term" value="F:DNA-directed DNA polymerase activity"/>
    <property type="evidence" value="ECO:0007669"/>
    <property type="project" value="UniProtKB-EC"/>
</dbReference>
<dbReference type="InterPro" id="IPR001098">
    <property type="entry name" value="DNA-dir_DNA_pol_A_palm_dom"/>
</dbReference>
<dbReference type="Gene3D" id="3.30.70.370">
    <property type="match status" value="1"/>
</dbReference>
<dbReference type="KEGG" id="gms:SOIL9_34010"/>
<dbReference type="EC" id="2.7.7.7" evidence="2"/>
<comment type="similarity">
    <text evidence="1">Belongs to the DNA polymerase type-A family.</text>
</comment>
<evidence type="ECO:0000313" key="6">
    <source>
        <dbReference type="EMBL" id="VTR94313.1"/>
    </source>
</evidence>
<dbReference type="InterPro" id="IPR036397">
    <property type="entry name" value="RNaseH_sf"/>
</dbReference>
<dbReference type="AlphaFoldDB" id="A0A6P2CZN9"/>
<dbReference type="SMART" id="SM00482">
    <property type="entry name" value="POLAc"/>
    <property type="match status" value="1"/>
</dbReference>
<dbReference type="InterPro" id="IPR012337">
    <property type="entry name" value="RNaseH-like_sf"/>
</dbReference>
<dbReference type="Gene3D" id="1.10.150.20">
    <property type="entry name" value="5' to 3' exonuclease, C-terminal subdomain"/>
    <property type="match status" value="1"/>
</dbReference>
<organism evidence="6 7">
    <name type="scientific">Gemmata massiliana</name>
    <dbReference type="NCBI Taxonomy" id="1210884"/>
    <lineage>
        <taxon>Bacteria</taxon>
        <taxon>Pseudomonadati</taxon>
        <taxon>Planctomycetota</taxon>
        <taxon>Planctomycetia</taxon>
        <taxon>Gemmatales</taxon>
        <taxon>Gemmataceae</taxon>
        <taxon>Gemmata</taxon>
    </lineage>
</organism>
<dbReference type="InterPro" id="IPR002298">
    <property type="entry name" value="DNA_polymerase_A"/>
</dbReference>
<sequence>MPTSDPVIVIDSEWGYTDRRIGCESAFMPVVLCAQVLGGECHVFWARDRHRLAEFLVRYRDAYWVAHSATAEMKYLLRVGLQPPEKWWDTMVGYRVAANRSGYLSAALVDALGASGLADLIPPNKNEMREAILNLQFAPEDEPAIAEYCMADVRATAALYARLVDRLDPATMQHWCEYLRAVARMELRGIPIDTAALVRIWNGREHIAEALRDKLNRTARVYRHDGTFDCGAFFGWLRAQKIAWPQSLGKNGWYDPLDDDTLEAMEKRHPFIEELRQTRKSLRSIMDHVMLVDGVTRRHYYSTMPFRSVTGRNQPSQFIFSGPKWLRWLITPASPDHVLVYADFAAEEIGIAAALSGDEAMQSMYAADDPHLAFAVRAGAAPATATKDTHGDIRDQYKTVNLAVLYAQTPYGIADRLGIDLYESKLLLRQHESLFRKYHEWSKRVVATAVQRRTIHTRCGWKAHVEPGTKWRTWANFPVQAGAADVMRVMTLVLDRQNVQILAIVHDGWLLSCRKGQLEQLRAAVGHARRVTCDTLLNGFQLKLDIAVYRDCFEDKKGKKAWDFIRSVLPRELPEIEPA</sequence>
<dbReference type="Proteomes" id="UP000464178">
    <property type="component" value="Chromosome"/>
</dbReference>